<protein>
    <submittedName>
        <fullName evidence="1">Uncharacterized protein</fullName>
    </submittedName>
</protein>
<keyword evidence="2" id="KW-1185">Reference proteome</keyword>
<organism evidence="1 2">
    <name type="scientific">Populus alba</name>
    <name type="common">White poplar</name>
    <dbReference type="NCBI Taxonomy" id="43335"/>
    <lineage>
        <taxon>Eukaryota</taxon>
        <taxon>Viridiplantae</taxon>
        <taxon>Streptophyta</taxon>
        <taxon>Embryophyta</taxon>
        <taxon>Tracheophyta</taxon>
        <taxon>Spermatophyta</taxon>
        <taxon>Magnoliopsida</taxon>
        <taxon>eudicotyledons</taxon>
        <taxon>Gunneridae</taxon>
        <taxon>Pentapetalae</taxon>
        <taxon>rosids</taxon>
        <taxon>fabids</taxon>
        <taxon>Malpighiales</taxon>
        <taxon>Salicaceae</taxon>
        <taxon>Saliceae</taxon>
        <taxon>Populus</taxon>
    </lineage>
</organism>
<accession>A0ACC4BSN0</accession>
<gene>
    <name evidence="1" type="ORF">D5086_015841</name>
</gene>
<dbReference type="Proteomes" id="UP000309997">
    <property type="component" value="Unassembled WGS sequence"/>
</dbReference>
<comment type="caution">
    <text evidence="1">The sequence shown here is derived from an EMBL/GenBank/DDBJ whole genome shotgun (WGS) entry which is preliminary data.</text>
</comment>
<sequence length="215" mass="24430">MTTSSLPANLLLAEEIPKNYPSSVNFEDWIVIYQLVKYRYATPDQMPTIYSMQEVVSLPILSVYRFLLAKNTSFKSGDFQTLLCLLISFFLTKDLTCSLLENCRRKKTISLLSTDLHLQTATIAIANGKDKDETAFQNLDCSMVVFLCREILHTDCDGGEDFAVSLKWKPTLSRQRRSCSLHEHRMIDIKLRKMKGRIVGSGRGGHFKNQVSPPT</sequence>
<name>A0ACC4BSN0_POPAL</name>
<reference evidence="1 2" key="1">
    <citation type="journal article" date="2024" name="Plant Biotechnol. J.">
        <title>Genome and CRISPR/Cas9 system of a widespread forest tree (Populus alba) in the world.</title>
        <authorList>
            <person name="Liu Y.J."/>
            <person name="Jiang P.F."/>
            <person name="Han X.M."/>
            <person name="Li X.Y."/>
            <person name="Wang H.M."/>
            <person name="Wang Y.J."/>
            <person name="Wang X.X."/>
            <person name="Zeng Q.Y."/>
        </authorList>
    </citation>
    <scope>NUCLEOTIDE SEQUENCE [LARGE SCALE GENOMIC DNA]</scope>
    <source>
        <strain evidence="2">cv. PAL-ZL1</strain>
    </source>
</reference>
<dbReference type="EMBL" id="RCHU02000008">
    <property type="protein sequence ID" value="KAL3581509.1"/>
    <property type="molecule type" value="Genomic_DNA"/>
</dbReference>
<evidence type="ECO:0000313" key="2">
    <source>
        <dbReference type="Proteomes" id="UP000309997"/>
    </source>
</evidence>
<proteinExistence type="predicted"/>
<evidence type="ECO:0000313" key="1">
    <source>
        <dbReference type="EMBL" id="KAL3581509.1"/>
    </source>
</evidence>